<sequence length="57" mass="6098">MEKPRRTGFPAFAGNDSGGRGAHLCERGYFDGAGLKSTFGAVEISFSFSTEKFGFSL</sequence>
<keyword evidence="2" id="KW-1185">Reference proteome</keyword>
<evidence type="ECO:0000313" key="1">
    <source>
        <dbReference type="EMBL" id="TWI72553.1"/>
    </source>
</evidence>
<dbReference type="EMBL" id="VLLA01000004">
    <property type="protein sequence ID" value="TWI72553.1"/>
    <property type="molecule type" value="Genomic_DNA"/>
</dbReference>
<evidence type="ECO:0000313" key="2">
    <source>
        <dbReference type="Proteomes" id="UP000316291"/>
    </source>
</evidence>
<dbReference type="AlphaFoldDB" id="A0A562RUA5"/>
<accession>A0A562RUA5</accession>
<name>A0A562RUA5_9BRAD</name>
<proteinExistence type="predicted"/>
<comment type="caution">
    <text evidence="1">The sequence shown here is derived from an EMBL/GenBank/DDBJ whole genome shotgun (WGS) entry which is preliminary data.</text>
</comment>
<reference evidence="1 2" key="1">
    <citation type="journal article" date="2015" name="Stand. Genomic Sci.">
        <title>Genomic Encyclopedia of Bacterial and Archaeal Type Strains, Phase III: the genomes of soil and plant-associated and newly described type strains.</title>
        <authorList>
            <person name="Whitman W.B."/>
            <person name="Woyke T."/>
            <person name="Klenk H.P."/>
            <person name="Zhou Y."/>
            <person name="Lilburn T.G."/>
            <person name="Beck B.J."/>
            <person name="De Vos P."/>
            <person name="Vandamme P."/>
            <person name="Eisen J.A."/>
            <person name="Garrity G."/>
            <person name="Hugenholtz P."/>
            <person name="Kyrpides N.C."/>
        </authorList>
    </citation>
    <scope>NUCLEOTIDE SEQUENCE [LARGE SCALE GENOMIC DNA]</scope>
    <source>
        <strain evidence="1 2">CGMCC 1.10948</strain>
    </source>
</reference>
<dbReference type="Proteomes" id="UP000316291">
    <property type="component" value="Unassembled WGS sequence"/>
</dbReference>
<protein>
    <submittedName>
        <fullName evidence="1">Uncharacterized protein</fullName>
    </submittedName>
</protein>
<gene>
    <name evidence="1" type="ORF">IQ16_02131</name>
</gene>
<organism evidence="1 2">
    <name type="scientific">Bradyrhizobium huanghuaihaiense</name>
    <dbReference type="NCBI Taxonomy" id="990078"/>
    <lineage>
        <taxon>Bacteria</taxon>
        <taxon>Pseudomonadati</taxon>
        <taxon>Pseudomonadota</taxon>
        <taxon>Alphaproteobacteria</taxon>
        <taxon>Hyphomicrobiales</taxon>
        <taxon>Nitrobacteraceae</taxon>
        <taxon>Bradyrhizobium</taxon>
    </lineage>
</organism>